<keyword evidence="3" id="KW-0859">Xylose metabolism</keyword>
<organism evidence="4 5">
    <name type="scientific">Lentilactobacillus curieae</name>
    <dbReference type="NCBI Taxonomy" id="1138822"/>
    <lineage>
        <taxon>Bacteria</taxon>
        <taxon>Bacillati</taxon>
        <taxon>Bacillota</taxon>
        <taxon>Bacilli</taxon>
        <taxon>Lactobacillales</taxon>
        <taxon>Lactobacillaceae</taxon>
        <taxon>Lentilactobacillus</taxon>
    </lineage>
</organism>
<dbReference type="InterPro" id="IPR036388">
    <property type="entry name" value="WH-like_DNA-bd_sf"/>
</dbReference>
<dbReference type="Gene3D" id="1.10.10.10">
    <property type="entry name" value="Winged helix-like DNA-binding domain superfamily/Winged helix DNA-binding domain"/>
    <property type="match status" value="1"/>
</dbReference>
<proteinExistence type="inferred from homology"/>
<dbReference type="KEGG" id="lcu:PL11_003210"/>
<keyword evidence="3" id="KW-0119">Carbohydrate metabolism</keyword>
<protein>
    <submittedName>
        <fullName evidence="4">Transcriptional regulator</fullName>
    </submittedName>
</protein>
<evidence type="ECO:0000256" key="3">
    <source>
        <dbReference type="ARBA" id="ARBA00022629"/>
    </source>
</evidence>
<sequence length="384" mass="42578">MFELSKSDVLQRESSKMVLQQLINGGITTRAQISRDLGLNKSTVSSIYDDLKDYGIVTEVGEGEASKVGGRRPTRIKLNAEFGYTISLDLAYHRIHFMVNYLDASVISREDINIEGDSIEQIVSKITDRIDYYGRTTSSVNGLLGIGISIHGIVKDGQITYSPFLDMGDKDIKKEFEYKYNVPVYLENESNLTGLYVRDFLNNEGIKNLIAISIHKGIGSGIILNNGLFRGFNGEAGEVGRTLTKTNDGHYATIESICSEDAIINYVVERSSVEKLSRQDLIRLLDKKDKLAFEAMDRFISEISMLIFNVAMNFDTKSIYIGSPLMQEKPEIFGLISEAVRNFGKSDIELILLDDSDKACLLGACSLVTHEVLGISAADLNFGS</sequence>
<dbReference type="InterPro" id="IPR049874">
    <property type="entry name" value="ROK_cs"/>
</dbReference>
<keyword evidence="5" id="KW-1185">Reference proteome</keyword>
<dbReference type="SUPFAM" id="SSF53067">
    <property type="entry name" value="Actin-like ATPase domain"/>
    <property type="match status" value="1"/>
</dbReference>
<dbReference type="InterPro" id="IPR036390">
    <property type="entry name" value="WH_DNA-bd_sf"/>
</dbReference>
<dbReference type="Proteomes" id="UP000030361">
    <property type="component" value="Chromosome"/>
</dbReference>
<dbReference type="GO" id="GO:0042732">
    <property type="term" value="P:D-xylose metabolic process"/>
    <property type="evidence" value="ECO:0007669"/>
    <property type="project" value="UniProtKB-KW"/>
</dbReference>
<dbReference type="Gene3D" id="3.30.420.40">
    <property type="match status" value="2"/>
</dbReference>
<dbReference type="AlphaFoldDB" id="A0A1S6QHB0"/>
<dbReference type="InterPro" id="IPR043129">
    <property type="entry name" value="ATPase_NBD"/>
</dbReference>
<reference evidence="4 5" key="1">
    <citation type="journal article" date="2015" name="Genome Announc.">
        <title>Genome Sequence of Lactobacillus curieae CCTCC M 2011381T, a Novel Producer of Gamma-aminobutyric Acid.</title>
        <authorList>
            <person name="Wang Y."/>
            <person name="Wang Y."/>
            <person name="Lang C."/>
            <person name="Wei D."/>
            <person name="Xu P."/>
            <person name="Xie J."/>
        </authorList>
    </citation>
    <scope>NUCLEOTIDE SEQUENCE [LARGE SCALE GENOMIC DNA]</scope>
    <source>
        <strain evidence="4 5">CCTCC M 2011381</strain>
    </source>
</reference>
<comment type="function">
    <text evidence="1">Transcriptional repressor of xylose-utilizing enzymes.</text>
</comment>
<dbReference type="PROSITE" id="PS01125">
    <property type="entry name" value="ROK"/>
    <property type="match status" value="1"/>
</dbReference>
<evidence type="ECO:0000313" key="4">
    <source>
        <dbReference type="EMBL" id="AQW20994.1"/>
    </source>
</evidence>
<dbReference type="InterPro" id="IPR000600">
    <property type="entry name" value="ROK"/>
</dbReference>
<comment type="similarity">
    <text evidence="2">Belongs to the ROK (NagC/XylR) family.</text>
</comment>
<dbReference type="SUPFAM" id="SSF46785">
    <property type="entry name" value="Winged helix' DNA-binding domain"/>
    <property type="match status" value="1"/>
</dbReference>
<dbReference type="eggNOG" id="COG1940">
    <property type="taxonomic scope" value="Bacteria"/>
</dbReference>
<dbReference type="RefSeq" id="WP_035166336.1">
    <property type="nucleotide sequence ID" value="NZ_CP018906.1"/>
</dbReference>
<dbReference type="PANTHER" id="PTHR18964">
    <property type="entry name" value="ROK (REPRESSOR, ORF, KINASE) FAMILY"/>
    <property type="match status" value="1"/>
</dbReference>
<dbReference type="eggNOG" id="COG1846">
    <property type="taxonomic scope" value="Bacteria"/>
</dbReference>
<dbReference type="PANTHER" id="PTHR18964:SF149">
    <property type="entry name" value="BIFUNCTIONAL UDP-N-ACETYLGLUCOSAMINE 2-EPIMERASE_N-ACETYLMANNOSAMINE KINASE"/>
    <property type="match status" value="1"/>
</dbReference>
<dbReference type="Pfam" id="PF00480">
    <property type="entry name" value="ROK"/>
    <property type="match status" value="1"/>
</dbReference>
<accession>A0A1S6QHB0</accession>
<evidence type="ECO:0000313" key="5">
    <source>
        <dbReference type="Proteomes" id="UP000030361"/>
    </source>
</evidence>
<dbReference type="EMBL" id="CP018906">
    <property type="protein sequence ID" value="AQW20994.1"/>
    <property type="molecule type" value="Genomic_DNA"/>
</dbReference>
<dbReference type="OrthoDB" id="9796533at2"/>
<evidence type="ECO:0000256" key="2">
    <source>
        <dbReference type="ARBA" id="ARBA00006479"/>
    </source>
</evidence>
<gene>
    <name evidence="4" type="ORF">PL11_003210</name>
</gene>
<name>A0A1S6QHB0_9LACO</name>
<evidence type="ECO:0000256" key="1">
    <source>
        <dbReference type="ARBA" id="ARBA00002486"/>
    </source>
</evidence>